<evidence type="ECO:0000256" key="8">
    <source>
        <dbReference type="ARBA" id="ARBA00023098"/>
    </source>
</evidence>
<evidence type="ECO:0000256" key="1">
    <source>
        <dbReference type="ARBA" id="ARBA00004477"/>
    </source>
</evidence>
<dbReference type="InterPro" id="IPR007290">
    <property type="entry name" value="Arv1"/>
</dbReference>
<feature type="transmembrane region" description="Helical" evidence="10">
    <location>
        <begin position="68"/>
        <end position="92"/>
    </location>
</feature>
<keyword evidence="6 10" id="KW-1133">Transmembrane helix</keyword>
<evidence type="ECO:0000256" key="9">
    <source>
        <dbReference type="ARBA" id="ARBA00023136"/>
    </source>
</evidence>
<evidence type="ECO:0000313" key="12">
    <source>
        <dbReference type="Proteomes" id="UP000007879"/>
    </source>
</evidence>
<evidence type="ECO:0000256" key="6">
    <source>
        <dbReference type="ARBA" id="ARBA00022989"/>
    </source>
</evidence>
<comment type="similarity">
    <text evidence="2 10">Belongs to the ARV1 family.</text>
</comment>
<evidence type="ECO:0000256" key="4">
    <source>
        <dbReference type="ARBA" id="ARBA00022692"/>
    </source>
</evidence>
<feature type="transmembrane region" description="Helical" evidence="10">
    <location>
        <begin position="112"/>
        <end position="134"/>
    </location>
</feature>
<protein>
    <recommendedName>
        <fullName evidence="10">Protein ARV</fullName>
    </recommendedName>
</protein>
<gene>
    <name evidence="11" type="primary">105313731</name>
</gene>
<dbReference type="InParanoid" id="A0A1X7UAP4"/>
<comment type="function">
    <text evidence="10">Mediator of sterol homeostasis involved in sterol uptake, trafficking and distribution into membranes.</text>
</comment>
<dbReference type="OrthoDB" id="2192830at2759"/>
<evidence type="ECO:0000256" key="3">
    <source>
        <dbReference type="ARBA" id="ARBA00022448"/>
    </source>
</evidence>
<feature type="transmembrane region" description="Helical" evidence="10">
    <location>
        <begin position="174"/>
        <end position="193"/>
    </location>
</feature>
<name>A0A1X7UAP4_AMPQE</name>
<evidence type="ECO:0000313" key="11">
    <source>
        <dbReference type="EnsemblMetazoa" id="Aqu2.1.24554_001"/>
    </source>
</evidence>
<dbReference type="GO" id="GO:0005789">
    <property type="term" value="C:endoplasmic reticulum membrane"/>
    <property type="evidence" value="ECO:0007669"/>
    <property type="project" value="UniProtKB-SubCell"/>
</dbReference>
<dbReference type="STRING" id="400682.A0A1X7UAP4"/>
<evidence type="ECO:0000256" key="5">
    <source>
        <dbReference type="ARBA" id="ARBA00022824"/>
    </source>
</evidence>
<keyword evidence="7 10" id="KW-0445">Lipid transport</keyword>
<dbReference type="PANTHER" id="PTHR14467:SF0">
    <property type="entry name" value="PROTEIN ARV1"/>
    <property type="match status" value="1"/>
</dbReference>
<keyword evidence="8 10" id="KW-0443">Lipid metabolism</keyword>
<dbReference type="GO" id="GO:0097036">
    <property type="term" value="P:regulation of plasma membrane sterol distribution"/>
    <property type="evidence" value="ECO:0007669"/>
    <property type="project" value="UniProtKB-UniRule"/>
</dbReference>
<feature type="transmembrane region" description="Helical" evidence="10">
    <location>
        <begin position="200"/>
        <end position="219"/>
    </location>
</feature>
<keyword evidence="12" id="KW-1185">Reference proteome</keyword>
<dbReference type="GO" id="GO:0006665">
    <property type="term" value="P:sphingolipid metabolic process"/>
    <property type="evidence" value="ECO:0007669"/>
    <property type="project" value="TreeGrafter"/>
</dbReference>
<accession>A0A1X7UAP4</accession>
<dbReference type="GO" id="GO:0005794">
    <property type="term" value="C:Golgi apparatus"/>
    <property type="evidence" value="ECO:0007669"/>
    <property type="project" value="TreeGrafter"/>
</dbReference>
<reference evidence="11" key="2">
    <citation type="submission" date="2017-05" db="UniProtKB">
        <authorList>
            <consortium name="EnsemblMetazoa"/>
        </authorList>
    </citation>
    <scope>IDENTIFICATION</scope>
</reference>
<organism evidence="11">
    <name type="scientific">Amphimedon queenslandica</name>
    <name type="common">Sponge</name>
    <dbReference type="NCBI Taxonomy" id="400682"/>
    <lineage>
        <taxon>Eukaryota</taxon>
        <taxon>Metazoa</taxon>
        <taxon>Porifera</taxon>
        <taxon>Demospongiae</taxon>
        <taxon>Heteroscleromorpha</taxon>
        <taxon>Haplosclerida</taxon>
        <taxon>Niphatidae</taxon>
        <taxon>Amphimedon</taxon>
    </lineage>
</organism>
<dbReference type="PANTHER" id="PTHR14467">
    <property type="entry name" value="ARV1"/>
    <property type="match status" value="1"/>
</dbReference>
<dbReference type="Proteomes" id="UP000007879">
    <property type="component" value="Unassembled WGS sequence"/>
</dbReference>
<dbReference type="Pfam" id="PF04161">
    <property type="entry name" value="Arv1"/>
    <property type="match status" value="1"/>
</dbReference>
<feature type="transmembrane region" description="Helical" evidence="10">
    <location>
        <begin position="146"/>
        <end position="168"/>
    </location>
</feature>
<keyword evidence="9 10" id="KW-0472">Membrane</keyword>
<keyword evidence="3 10" id="KW-0813">Transport</keyword>
<evidence type="ECO:0000256" key="2">
    <source>
        <dbReference type="ARBA" id="ARBA00009187"/>
    </source>
</evidence>
<dbReference type="EnsemblMetazoa" id="XM_019999789.1">
    <property type="protein sequence ID" value="XP_019855348.1"/>
    <property type="gene ID" value="LOC105313731"/>
</dbReference>
<dbReference type="GO" id="GO:0032366">
    <property type="term" value="P:intracellular sterol transport"/>
    <property type="evidence" value="ECO:0007669"/>
    <property type="project" value="UniProtKB-UniRule"/>
</dbReference>
<sequence length="231" mass="26837">MPSTVTSVCVLCGHGNNQSLYKEYKPGAIQLNQCVNCHQFIDKYIEYDRVILLLDMFLLRIQSYRHLIFNYEISTSLLLRLLFVLLFCHGYIESCRYVATTPSLIHLNFHLSLAMAFTEFGIICLTSFIAKGLLKIGHSKLDLNRFLRVIVLSHFIDYCSVIVTIWIHESYTPITILLLFYIPAQLQCYRALFTDHWFKLLSVVLVQSIILKIANSIMFTRRAEFMDSFLS</sequence>
<dbReference type="eggNOG" id="KOG3134">
    <property type="taxonomic scope" value="Eukaryota"/>
</dbReference>
<proteinExistence type="inferred from homology"/>
<dbReference type="EnsemblMetazoa" id="Aqu2.1.24554_001">
    <property type="protein sequence ID" value="Aqu2.1.24554_001"/>
    <property type="gene ID" value="Aqu2.1.24554"/>
</dbReference>
<dbReference type="GO" id="GO:0032541">
    <property type="term" value="C:cortical endoplasmic reticulum"/>
    <property type="evidence" value="ECO:0007669"/>
    <property type="project" value="TreeGrafter"/>
</dbReference>
<dbReference type="GO" id="GO:0016125">
    <property type="term" value="P:sterol metabolic process"/>
    <property type="evidence" value="ECO:0007669"/>
    <property type="project" value="UniProtKB-UniRule"/>
</dbReference>
<evidence type="ECO:0000256" key="7">
    <source>
        <dbReference type="ARBA" id="ARBA00023055"/>
    </source>
</evidence>
<reference evidence="12" key="1">
    <citation type="journal article" date="2010" name="Nature">
        <title>The Amphimedon queenslandica genome and the evolution of animal complexity.</title>
        <authorList>
            <person name="Srivastava M."/>
            <person name="Simakov O."/>
            <person name="Chapman J."/>
            <person name="Fahey B."/>
            <person name="Gauthier M.E."/>
            <person name="Mitros T."/>
            <person name="Richards G.S."/>
            <person name="Conaco C."/>
            <person name="Dacre M."/>
            <person name="Hellsten U."/>
            <person name="Larroux C."/>
            <person name="Putnam N.H."/>
            <person name="Stanke M."/>
            <person name="Adamska M."/>
            <person name="Darling A."/>
            <person name="Degnan S.M."/>
            <person name="Oakley T.H."/>
            <person name="Plachetzki D.C."/>
            <person name="Zhai Y."/>
            <person name="Adamski M."/>
            <person name="Calcino A."/>
            <person name="Cummins S.F."/>
            <person name="Goodstein D.M."/>
            <person name="Harris C."/>
            <person name="Jackson D.J."/>
            <person name="Leys S.P."/>
            <person name="Shu S."/>
            <person name="Woodcroft B.J."/>
            <person name="Vervoort M."/>
            <person name="Kosik K.S."/>
            <person name="Manning G."/>
            <person name="Degnan B.M."/>
            <person name="Rokhsar D.S."/>
        </authorList>
    </citation>
    <scope>NUCLEOTIDE SEQUENCE [LARGE SCALE GENOMIC DNA]</scope>
</reference>
<comment type="subcellular location">
    <subcellularLocation>
        <location evidence="1 10">Endoplasmic reticulum membrane</location>
        <topology evidence="1 10">Multi-pass membrane protein</topology>
    </subcellularLocation>
</comment>
<dbReference type="AlphaFoldDB" id="A0A1X7UAP4"/>
<evidence type="ECO:0000256" key="10">
    <source>
        <dbReference type="RuleBase" id="RU368065"/>
    </source>
</evidence>
<keyword evidence="4 10" id="KW-0812">Transmembrane</keyword>
<keyword evidence="5 10" id="KW-0256">Endoplasmic reticulum</keyword>